<evidence type="ECO:0000259" key="13">
    <source>
        <dbReference type="Pfam" id="PF20511"/>
    </source>
</evidence>
<evidence type="ECO:0000256" key="10">
    <source>
        <dbReference type="ARBA" id="ARBA00029741"/>
    </source>
</evidence>
<evidence type="ECO:0000256" key="6">
    <source>
        <dbReference type="ARBA" id="ARBA00018236"/>
    </source>
</evidence>
<dbReference type="Pfam" id="PF20511">
    <property type="entry name" value="PMI_typeI_cat"/>
    <property type="match status" value="1"/>
</dbReference>
<reference evidence="14" key="1">
    <citation type="submission" date="2023-06" db="EMBL/GenBank/DDBJ databases">
        <title>Genome-scale phylogeny and comparative genomics of the fungal order Sordariales.</title>
        <authorList>
            <consortium name="Lawrence Berkeley National Laboratory"/>
            <person name="Hensen N."/>
            <person name="Bonometti L."/>
            <person name="Westerberg I."/>
            <person name="Brannstrom I.O."/>
            <person name="Guillou S."/>
            <person name="Cros-Aarteil S."/>
            <person name="Calhoun S."/>
            <person name="Haridas S."/>
            <person name="Kuo A."/>
            <person name="Mondo S."/>
            <person name="Pangilinan J."/>
            <person name="Riley R."/>
            <person name="Labutti K."/>
            <person name="Andreopoulos B."/>
            <person name="Lipzen A."/>
            <person name="Chen C."/>
            <person name="Yanf M."/>
            <person name="Daum C."/>
            <person name="Ng V."/>
            <person name="Clum A."/>
            <person name="Steindorff A."/>
            <person name="Ohm R."/>
            <person name="Martin F."/>
            <person name="Silar P."/>
            <person name="Natvig D."/>
            <person name="Lalanne C."/>
            <person name="Gautier V."/>
            <person name="Ament-Velasquez S.L."/>
            <person name="Kruys A."/>
            <person name="Hutchinson M.I."/>
            <person name="Powell A.J."/>
            <person name="Barry K."/>
            <person name="Miller A.N."/>
            <person name="Grigoriev I.V."/>
            <person name="Debuchy R."/>
            <person name="Gladieux P."/>
            <person name="Thoren M.H."/>
            <person name="Johannesson H."/>
        </authorList>
    </citation>
    <scope>NUCLEOTIDE SEQUENCE</scope>
    <source>
        <strain evidence="14">PSN4</strain>
    </source>
</reference>
<evidence type="ECO:0000256" key="8">
    <source>
        <dbReference type="ARBA" id="ARBA00022833"/>
    </source>
</evidence>
<comment type="pathway">
    <text evidence="3">Nucleotide-sugar biosynthesis; GDP-alpha-D-mannose biosynthesis; alpha-D-mannose 1-phosphate from D-fructose 6-phosphate: step 1/2.</text>
</comment>
<comment type="caution">
    <text evidence="14">The sequence shown here is derived from an EMBL/GenBank/DDBJ whole genome shotgun (WGS) entry which is preliminary data.</text>
</comment>
<evidence type="ECO:0000256" key="12">
    <source>
        <dbReference type="PIRSR" id="PIRSR001480-2"/>
    </source>
</evidence>
<dbReference type="GO" id="GO:0004476">
    <property type="term" value="F:mannose-6-phosphate isomerase activity"/>
    <property type="evidence" value="ECO:0007669"/>
    <property type="project" value="UniProtKB-EC"/>
</dbReference>
<evidence type="ECO:0000256" key="7">
    <source>
        <dbReference type="ARBA" id="ARBA00022723"/>
    </source>
</evidence>
<evidence type="ECO:0000256" key="5">
    <source>
        <dbReference type="ARBA" id="ARBA00011956"/>
    </source>
</evidence>
<dbReference type="GO" id="GO:0005829">
    <property type="term" value="C:cytosol"/>
    <property type="evidence" value="ECO:0007669"/>
    <property type="project" value="TreeGrafter"/>
</dbReference>
<evidence type="ECO:0000313" key="14">
    <source>
        <dbReference type="EMBL" id="KAK1757042.1"/>
    </source>
</evidence>
<keyword evidence="9" id="KW-0413">Isomerase</keyword>
<evidence type="ECO:0000256" key="11">
    <source>
        <dbReference type="ARBA" id="ARBA00030762"/>
    </source>
</evidence>
<feature type="binding site" evidence="12">
    <location>
        <position position="134"/>
    </location>
    <ligand>
        <name>Zn(2+)</name>
        <dbReference type="ChEBI" id="CHEBI:29105"/>
    </ligand>
</feature>
<dbReference type="PANTHER" id="PTHR10309">
    <property type="entry name" value="MANNOSE-6-PHOSPHATE ISOMERASE"/>
    <property type="match status" value="1"/>
</dbReference>
<dbReference type="InterPro" id="IPR011051">
    <property type="entry name" value="RmlC_Cupin_sf"/>
</dbReference>
<comment type="cofactor">
    <cofactor evidence="12">
        <name>Zn(2+)</name>
        <dbReference type="ChEBI" id="CHEBI:29105"/>
    </cofactor>
    <text evidence="12">Binds 1 zinc ion per subunit.</text>
</comment>
<proteinExistence type="inferred from homology"/>
<feature type="binding site" evidence="12">
    <location>
        <position position="109"/>
    </location>
    <ligand>
        <name>Zn(2+)</name>
        <dbReference type="ChEBI" id="CHEBI:29105"/>
    </ligand>
</feature>
<dbReference type="EMBL" id="MU839831">
    <property type="protein sequence ID" value="KAK1757042.1"/>
    <property type="molecule type" value="Genomic_DNA"/>
</dbReference>
<dbReference type="CDD" id="cd07011">
    <property type="entry name" value="cupin_PMI_type_I_N"/>
    <property type="match status" value="1"/>
</dbReference>
<accession>A0AAJ0BHP8</accession>
<dbReference type="GO" id="GO:0009298">
    <property type="term" value="P:GDP-mannose biosynthetic process"/>
    <property type="evidence" value="ECO:0007669"/>
    <property type="project" value="InterPro"/>
</dbReference>
<dbReference type="PANTHER" id="PTHR10309:SF4">
    <property type="entry name" value="MANNOSE-6-PHOSPHATE ISOMERASE"/>
    <property type="match status" value="1"/>
</dbReference>
<feature type="binding site" evidence="12">
    <location>
        <position position="261"/>
    </location>
    <ligand>
        <name>Zn(2+)</name>
        <dbReference type="ChEBI" id="CHEBI:29105"/>
    </ligand>
</feature>
<comment type="similarity">
    <text evidence="4">Belongs to the mannose-6-phosphate isomerase type 1 family.</text>
</comment>
<keyword evidence="7 12" id="KW-0479">Metal-binding</keyword>
<keyword evidence="15" id="KW-1185">Reference proteome</keyword>
<comment type="function">
    <text evidence="2">Involved in the synthesis of the GDP-mannose and dolichol-phosphate-mannose required for a number of critical mannosyl transfer reactions.</text>
</comment>
<dbReference type="InterPro" id="IPR001250">
    <property type="entry name" value="Man6P_Isoase-1"/>
</dbReference>
<evidence type="ECO:0000256" key="9">
    <source>
        <dbReference type="ARBA" id="ARBA00023235"/>
    </source>
</evidence>
<comment type="catalytic activity">
    <reaction evidence="1">
        <text>D-mannose 6-phosphate = D-fructose 6-phosphate</text>
        <dbReference type="Rhea" id="RHEA:12356"/>
        <dbReference type="ChEBI" id="CHEBI:58735"/>
        <dbReference type="ChEBI" id="CHEBI:61527"/>
        <dbReference type="EC" id="5.3.1.8"/>
    </reaction>
</comment>
<sequence length="406" mass="44575">MTDRVFRLKGECNHYPWGKKGSQSLAAQLHGKNDKSFSPKEDEYYSELWFGDYPTFPARVFETGELLKDVIHKNPEALLGKKVLTDFGENLPFLPKILSIAKALPLQMHPDKWLAAKLNKQDADTFGDPNHKPEIAVALSKFETFAGFKPLSQIEPLFRLPALRPFVPKDTPDKWLDQTLREVVRTIIKSDGATVKSALETLRSTPKADLGDSGHYILDLLPRLEEQYGPEDPGTIVALTCMNFMVLSPGDAIFIPADGIHAYLSGDIVECMARSDNVVNAGFCPPGERNDADLFADNLTFEAHSGGDVKLAAQESEKSGTGKTVVYKPPMREFNMFRTDLGAGEQDEIQAFDGPGVGIVTAGRGKMVADGKEVEVGEGEIYFFAPGVGVKWEADGEGMQVYMAVA</sequence>
<dbReference type="Proteomes" id="UP001239445">
    <property type="component" value="Unassembled WGS sequence"/>
</dbReference>
<dbReference type="SUPFAM" id="SSF51182">
    <property type="entry name" value="RmlC-like cupins"/>
    <property type="match status" value="1"/>
</dbReference>
<evidence type="ECO:0000256" key="4">
    <source>
        <dbReference type="ARBA" id="ARBA00010772"/>
    </source>
</evidence>
<dbReference type="InterPro" id="IPR016305">
    <property type="entry name" value="Mannose-6-P_Isomerase"/>
</dbReference>
<keyword evidence="8 12" id="KW-0862">Zinc</keyword>
<evidence type="ECO:0000256" key="1">
    <source>
        <dbReference type="ARBA" id="ARBA00000757"/>
    </source>
</evidence>
<dbReference type="PRINTS" id="PR00714">
    <property type="entry name" value="MAN6PISMRASE"/>
</dbReference>
<organism evidence="14 15">
    <name type="scientific">Echria macrotheca</name>
    <dbReference type="NCBI Taxonomy" id="438768"/>
    <lineage>
        <taxon>Eukaryota</taxon>
        <taxon>Fungi</taxon>
        <taxon>Dikarya</taxon>
        <taxon>Ascomycota</taxon>
        <taxon>Pezizomycotina</taxon>
        <taxon>Sordariomycetes</taxon>
        <taxon>Sordariomycetidae</taxon>
        <taxon>Sordariales</taxon>
        <taxon>Schizotheciaceae</taxon>
        <taxon>Echria</taxon>
    </lineage>
</organism>
<name>A0AAJ0BHP8_9PEZI</name>
<evidence type="ECO:0000256" key="3">
    <source>
        <dbReference type="ARBA" id="ARBA00004666"/>
    </source>
</evidence>
<dbReference type="GO" id="GO:0008270">
    <property type="term" value="F:zinc ion binding"/>
    <property type="evidence" value="ECO:0007669"/>
    <property type="project" value="InterPro"/>
</dbReference>
<dbReference type="Gene3D" id="1.10.441.10">
    <property type="entry name" value="Phosphomannose Isomerase, domain 2"/>
    <property type="match status" value="1"/>
</dbReference>
<dbReference type="NCBIfam" id="TIGR00218">
    <property type="entry name" value="manA"/>
    <property type="match status" value="1"/>
</dbReference>
<feature type="domain" description="Phosphomannose isomerase type I catalytic" evidence="13">
    <location>
        <begin position="5"/>
        <end position="151"/>
    </location>
</feature>
<dbReference type="InterPro" id="IPR014710">
    <property type="entry name" value="RmlC-like_jellyroll"/>
</dbReference>
<dbReference type="AlphaFoldDB" id="A0AAJ0BHP8"/>
<dbReference type="GO" id="GO:0005975">
    <property type="term" value="P:carbohydrate metabolic process"/>
    <property type="evidence" value="ECO:0007669"/>
    <property type="project" value="InterPro"/>
</dbReference>
<dbReference type="EC" id="5.3.1.8" evidence="5"/>
<feature type="binding site" evidence="12">
    <location>
        <position position="107"/>
    </location>
    <ligand>
        <name>Zn(2+)</name>
        <dbReference type="ChEBI" id="CHEBI:29105"/>
    </ligand>
</feature>
<protein>
    <recommendedName>
        <fullName evidence="6">Mannose-6-phosphate isomerase</fullName>
        <ecNumber evidence="5">5.3.1.8</ecNumber>
    </recommendedName>
    <alternativeName>
        <fullName evidence="10">Phosphohexomutase</fullName>
    </alternativeName>
    <alternativeName>
        <fullName evidence="11">Phosphomannose isomerase</fullName>
    </alternativeName>
</protein>
<gene>
    <name evidence="14" type="ORF">QBC47DRAFT_400675</name>
</gene>
<dbReference type="Gene3D" id="2.60.120.10">
    <property type="entry name" value="Jelly Rolls"/>
    <property type="match status" value="2"/>
</dbReference>
<evidence type="ECO:0000256" key="2">
    <source>
        <dbReference type="ARBA" id="ARBA00002564"/>
    </source>
</evidence>
<dbReference type="InterPro" id="IPR046457">
    <property type="entry name" value="PMI_typeI_cat"/>
</dbReference>
<evidence type="ECO:0000313" key="15">
    <source>
        <dbReference type="Proteomes" id="UP001239445"/>
    </source>
</evidence>
<dbReference type="PIRSF" id="PIRSF001480">
    <property type="entry name" value="Mannose-6-phosphate_isomerase"/>
    <property type="match status" value="1"/>
</dbReference>